<dbReference type="EMBL" id="JABEZW010000004">
    <property type="protein sequence ID" value="MBA0762884.1"/>
    <property type="molecule type" value="Genomic_DNA"/>
</dbReference>
<reference evidence="1 2" key="1">
    <citation type="journal article" date="2019" name="Genome Biol. Evol.">
        <title>Insights into the evolution of the New World diploid cottons (Gossypium, subgenus Houzingenia) based on genome sequencing.</title>
        <authorList>
            <person name="Grover C.E."/>
            <person name="Arick M.A. 2nd"/>
            <person name="Thrash A."/>
            <person name="Conover J.L."/>
            <person name="Sanders W.S."/>
            <person name="Peterson D.G."/>
            <person name="Frelichowski J.E."/>
            <person name="Scheffler J.A."/>
            <person name="Scheffler B.E."/>
            <person name="Wendel J.F."/>
        </authorList>
    </citation>
    <scope>NUCLEOTIDE SEQUENCE [LARGE SCALE GENOMIC DNA]</scope>
    <source>
        <strain evidence="1">8</strain>
        <tissue evidence="1">Leaf</tissue>
    </source>
</reference>
<comment type="caution">
    <text evidence="1">The sequence shown here is derived from an EMBL/GenBank/DDBJ whole genome shotgun (WGS) entry which is preliminary data.</text>
</comment>
<proteinExistence type="predicted"/>
<dbReference type="Proteomes" id="UP000593568">
    <property type="component" value="Unassembled WGS sequence"/>
</dbReference>
<keyword evidence="2" id="KW-1185">Reference proteome</keyword>
<protein>
    <submittedName>
        <fullName evidence="1">Uncharacterized protein</fullName>
    </submittedName>
</protein>
<name>A0A7J9DQP5_9ROSI</name>
<evidence type="ECO:0000313" key="2">
    <source>
        <dbReference type="Proteomes" id="UP000593568"/>
    </source>
</evidence>
<organism evidence="1 2">
    <name type="scientific">Gossypium trilobum</name>
    <dbReference type="NCBI Taxonomy" id="34281"/>
    <lineage>
        <taxon>Eukaryota</taxon>
        <taxon>Viridiplantae</taxon>
        <taxon>Streptophyta</taxon>
        <taxon>Embryophyta</taxon>
        <taxon>Tracheophyta</taxon>
        <taxon>Spermatophyta</taxon>
        <taxon>Magnoliopsida</taxon>
        <taxon>eudicotyledons</taxon>
        <taxon>Gunneridae</taxon>
        <taxon>Pentapetalae</taxon>
        <taxon>rosids</taxon>
        <taxon>malvids</taxon>
        <taxon>Malvales</taxon>
        <taxon>Malvaceae</taxon>
        <taxon>Malvoideae</taxon>
        <taxon>Gossypium</taxon>
    </lineage>
</organism>
<gene>
    <name evidence="1" type="ORF">Gotri_012435</name>
</gene>
<sequence>MKKRVDVFNLSIYELVIFSKVLRHVDGAVEKVSYRVFSKNYSPLKKFMATPKRDNISKEKSCWICPSTCIEAI</sequence>
<accession>A0A7J9DQP5</accession>
<evidence type="ECO:0000313" key="1">
    <source>
        <dbReference type="EMBL" id="MBA0762884.1"/>
    </source>
</evidence>
<dbReference type="AlphaFoldDB" id="A0A7J9DQP5"/>